<gene>
    <name evidence="8" type="ORF">SteCoe_21966</name>
</gene>
<keyword evidence="2" id="KW-0547">Nucleotide-binding</keyword>
<feature type="domain" description="Protein kinase" evidence="7">
    <location>
        <begin position="277"/>
        <end position="560"/>
    </location>
</feature>
<dbReference type="PANTHER" id="PTHR11042">
    <property type="entry name" value="EUKARYOTIC TRANSLATION INITIATION FACTOR 2-ALPHA KINASE EIF2-ALPHA KINASE -RELATED"/>
    <property type="match status" value="1"/>
</dbReference>
<evidence type="ECO:0000256" key="4">
    <source>
        <dbReference type="ARBA" id="ARBA00022840"/>
    </source>
</evidence>
<dbReference type="Gene3D" id="1.10.510.10">
    <property type="entry name" value="Transferase(Phosphotransferase) domain 1"/>
    <property type="match status" value="1"/>
</dbReference>
<dbReference type="SMART" id="SM00220">
    <property type="entry name" value="S_TKc"/>
    <property type="match status" value="1"/>
</dbReference>
<name>A0A1R2BN98_9CILI</name>
<keyword evidence="5" id="KW-0652">Protein synthesis inhibitor</keyword>
<dbReference type="Proteomes" id="UP000187209">
    <property type="component" value="Unassembled WGS sequence"/>
</dbReference>
<dbReference type="InterPro" id="IPR008271">
    <property type="entry name" value="Ser/Thr_kinase_AS"/>
</dbReference>
<dbReference type="PROSITE" id="PS00108">
    <property type="entry name" value="PROTEIN_KINASE_ST"/>
    <property type="match status" value="1"/>
</dbReference>
<dbReference type="GO" id="GO:0017148">
    <property type="term" value="P:negative regulation of translation"/>
    <property type="evidence" value="ECO:0007669"/>
    <property type="project" value="UniProtKB-KW"/>
</dbReference>
<evidence type="ECO:0000256" key="2">
    <source>
        <dbReference type="ARBA" id="ARBA00022741"/>
    </source>
</evidence>
<dbReference type="InterPro" id="IPR000719">
    <property type="entry name" value="Prot_kinase_dom"/>
</dbReference>
<evidence type="ECO:0000259" key="7">
    <source>
        <dbReference type="PROSITE" id="PS50011"/>
    </source>
</evidence>
<proteinExistence type="inferred from homology"/>
<evidence type="ECO:0000256" key="1">
    <source>
        <dbReference type="ARBA" id="ARBA00022679"/>
    </source>
</evidence>
<dbReference type="GO" id="GO:0004672">
    <property type="term" value="F:protein kinase activity"/>
    <property type="evidence" value="ECO:0007669"/>
    <property type="project" value="InterPro"/>
</dbReference>
<dbReference type="GO" id="GO:0005524">
    <property type="term" value="F:ATP binding"/>
    <property type="evidence" value="ECO:0007669"/>
    <property type="project" value="UniProtKB-KW"/>
</dbReference>
<dbReference type="InterPro" id="IPR011009">
    <property type="entry name" value="Kinase-like_dom_sf"/>
</dbReference>
<evidence type="ECO:0000313" key="9">
    <source>
        <dbReference type="Proteomes" id="UP000187209"/>
    </source>
</evidence>
<dbReference type="SUPFAM" id="SSF56112">
    <property type="entry name" value="Protein kinase-like (PK-like)"/>
    <property type="match status" value="1"/>
</dbReference>
<evidence type="ECO:0000313" key="8">
    <source>
        <dbReference type="EMBL" id="OMJ78242.1"/>
    </source>
</evidence>
<keyword evidence="4" id="KW-0067">ATP-binding</keyword>
<comment type="caution">
    <text evidence="8">The sequence shown here is derived from an EMBL/GenBank/DDBJ whole genome shotgun (WGS) entry which is preliminary data.</text>
</comment>
<comment type="similarity">
    <text evidence="6">Belongs to the protein kinase superfamily. Ser/Thr protein kinase family. GCN2 subfamily.</text>
</comment>
<dbReference type="GO" id="GO:0005737">
    <property type="term" value="C:cytoplasm"/>
    <property type="evidence" value="ECO:0007669"/>
    <property type="project" value="TreeGrafter"/>
</dbReference>
<accession>A0A1R2BN98</accession>
<evidence type="ECO:0000256" key="5">
    <source>
        <dbReference type="ARBA" id="ARBA00023193"/>
    </source>
</evidence>
<dbReference type="EMBL" id="MPUH01000531">
    <property type="protein sequence ID" value="OMJ78242.1"/>
    <property type="molecule type" value="Genomic_DNA"/>
</dbReference>
<protein>
    <recommendedName>
        <fullName evidence="7">Protein kinase domain-containing protein</fullName>
    </recommendedName>
</protein>
<keyword evidence="3" id="KW-0418">Kinase</keyword>
<dbReference type="PROSITE" id="PS50011">
    <property type="entry name" value="PROTEIN_KINASE_DOM"/>
    <property type="match status" value="1"/>
</dbReference>
<dbReference type="GO" id="GO:0005634">
    <property type="term" value="C:nucleus"/>
    <property type="evidence" value="ECO:0007669"/>
    <property type="project" value="TreeGrafter"/>
</dbReference>
<organism evidence="8 9">
    <name type="scientific">Stentor coeruleus</name>
    <dbReference type="NCBI Taxonomy" id="5963"/>
    <lineage>
        <taxon>Eukaryota</taxon>
        <taxon>Sar</taxon>
        <taxon>Alveolata</taxon>
        <taxon>Ciliophora</taxon>
        <taxon>Postciliodesmatophora</taxon>
        <taxon>Heterotrichea</taxon>
        <taxon>Heterotrichida</taxon>
        <taxon>Stentoridae</taxon>
        <taxon>Stentor</taxon>
    </lineage>
</organism>
<dbReference type="InterPro" id="IPR050339">
    <property type="entry name" value="CC_SR_Kinase"/>
</dbReference>
<dbReference type="OrthoDB" id="296674at2759"/>
<reference evidence="8 9" key="1">
    <citation type="submission" date="2016-11" db="EMBL/GenBank/DDBJ databases">
        <title>The macronuclear genome of Stentor coeruleus: a giant cell with tiny introns.</title>
        <authorList>
            <person name="Slabodnick M."/>
            <person name="Ruby J.G."/>
            <person name="Reiff S.B."/>
            <person name="Swart E.C."/>
            <person name="Gosai S."/>
            <person name="Prabakaran S."/>
            <person name="Witkowska E."/>
            <person name="Larue G.E."/>
            <person name="Fisher S."/>
            <person name="Freeman R.M."/>
            <person name="Gunawardena J."/>
            <person name="Chu W."/>
            <person name="Stover N.A."/>
            <person name="Gregory B.D."/>
            <person name="Nowacki M."/>
            <person name="Derisi J."/>
            <person name="Roy S.W."/>
            <person name="Marshall W.F."/>
            <person name="Sood P."/>
        </authorList>
    </citation>
    <scope>NUCLEOTIDE SEQUENCE [LARGE SCALE GENOMIC DNA]</scope>
    <source>
        <strain evidence="8">WM001</strain>
    </source>
</reference>
<keyword evidence="9" id="KW-1185">Reference proteome</keyword>
<sequence length="561" mass="64887">MVEADFLISTWELKEKIQKKGNLGPYIAPLVEQTFDLSLNQILTISQSAIEQDIIHFCCCLIIHRIRDEPPLGLQIISYIPCFNYLCDSNPPYRKSLIECFSSILIKEIHEIASFDDFLTLAENINTINSASELTIIPNYLFTNLIKFLWKDINNTISPDSPDTVILYLKRLKRAQDAKIDISPMLGVVIKNICKYIENTNDLEGTQEAIGQGPVIKNMDQARKIMSNIKAIKINNENIKKRIGVIENYIGIHFQEEDDIEDEKMYKAMIPLDGYNPHKLQNFMDMQFKEVIFSNQTERFNITVWKAEHPELGIILVKEYTARLNLSDLNLCLSEIKILEKLSAMAQPNNCFLKFYGNWANENKLYIVMEYHEYNLMSVITHYKSNNMKFSEEILKNLMVKLLHSFAFMECMDIYHRDIKPHNILVTNTFDFKIIDFSIAEVKSEIDTTLITRLAMIQDSIGYAAPELQVALDAGNNQSHINIGKAEVFSLGLTFLQALLMENLAIYSKPENNPALMQKIELINITWIKNILQKMLCLDYRKRQSFRRLVKEIPGYEIFIS</sequence>
<dbReference type="AlphaFoldDB" id="A0A1R2BN98"/>
<keyword evidence="1" id="KW-0808">Transferase</keyword>
<evidence type="ECO:0000256" key="3">
    <source>
        <dbReference type="ARBA" id="ARBA00022777"/>
    </source>
</evidence>
<dbReference type="Pfam" id="PF00069">
    <property type="entry name" value="Pkinase"/>
    <property type="match status" value="1"/>
</dbReference>
<evidence type="ECO:0000256" key="6">
    <source>
        <dbReference type="ARBA" id="ARBA00037982"/>
    </source>
</evidence>
<dbReference type="CDD" id="cd00180">
    <property type="entry name" value="PKc"/>
    <property type="match status" value="1"/>
</dbReference>